<name>A0A6L2MZV7_TANCI</name>
<evidence type="ECO:0000256" key="1">
    <source>
        <dbReference type="SAM" id="MobiDB-lite"/>
    </source>
</evidence>
<evidence type="ECO:0000313" key="2">
    <source>
        <dbReference type="EMBL" id="GEU79420.1"/>
    </source>
</evidence>
<dbReference type="AlphaFoldDB" id="A0A6L2MZV7"/>
<dbReference type="EMBL" id="BKCJ010007867">
    <property type="protein sequence ID" value="GEU79420.1"/>
    <property type="molecule type" value="Genomic_DNA"/>
</dbReference>
<sequence>MFDADKDLQGEEVVVEQEVVVDKEPIVDATHVSAAATTVTIDDITLAKALEALKPSKPKIRGIVIKDHEEPSESRTTITMRIGRKHKMIPKPPDKPKKHPSHSIKEDANLSREEQQELNEEEKAKLFMELLEKKRKLFAAKRAEEKRNTLPTKAQRRSLMCTNLKNIDGWKPKALKNISFIEIQELFDKAMKRINNFIDFRTELVEESIKKTQA</sequence>
<feature type="compositionally biased region" description="Basic and acidic residues" evidence="1">
    <location>
        <begin position="103"/>
        <end position="119"/>
    </location>
</feature>
<protein>
    <submittedName>
        <fullName evidence="2">Uncharacterized protein</fullName>
    </submittedName>
</protein>
<comment type="caution">
    <text evidence="2">The sequence shown here is derived from an EMBL/GenBank/DDBJ whole genome shotgun (WGS) entry which is preliminary data.</text>
</comment>
<gene>
    <name evidence="2" type="ORF">Tci_051398</name>
</gene>
<reference evidence="2" key="1">
    <citation type="journal article" date="2019" name="Sci. Rep.">
        <title>Draft genome of Tanacetum cinerariifolium, the natural source of mosquito coil.</title>
        <authorList>
            <person name="Yamashiro T."/>
            <person name="Shiraishi A."/>
            <person name="Satake H."/>
            <person name="Nakayama K."/>
        </authorList>
    </citation>
    <scope>NUCLEOTIDE SEQUENCE</scope>
</reference>
<proteinExistence type="predicted"/>
<organism evidence="2">
    <name type="scientific">Tanacetum cinerariifolium</name>
    <name type="common">Dalmatian daisy</name>
    <name type="synonym">Chrysanthemum cinerariifolium</name>
    <dbReference type="NCBI Taxonomy" id="118510"/>
    <lineage>
        <taxon>Eukaryota</taxon>
        <taxon>Viridiplantae</taxon>
        <taxon>Streptophyta</taxon>
        <taxon>Embryophyta</taxon>
        <taxon>Tracheophyta</taxon>
        <taxon>Spermatophyta</taxon>
        <taxon>Magnoliopsida</taxon>
        <taxon>eudicotyledons</taxon>
        <taxon>Gunneridae</taxon>
        <taxon>Pentapetalae</taxon>
        <taxon>asterids</taxon>
        <taxon>campanulids</taxon>
        <taxon>Asterales</taxon>
        <taxon>Asteraceae</taxon>
        <taxon>Asteroideae</taxon>
        <taxon>Anthemideae</taxon>
        <taxon>Anthemidinae</taxon>
        <taxon>Tanacetum</taxon>
    </lineage>
</organism>
<accession>A0A6L2MZV7</accession>
<feature type="region of interest" description="Disordered" evidence="1">
    <location>
        <begin position="83"/>
        <end position="119"/>
    </location>
</feature>